<dbReference type="SUPFAM" id="SSF81296">
    <property type="entry name" value="E set domains"/>
    <property type="match status" value="1"/>
</dbReference>
<dbReference type="Pfam" id="PF02752">
    <property type="entry name" value="Arrestin_C"/>
    <property type="match status" value="1"/>
</dbReference>
<evidence type="ECO:0000256" key="2">
    <source>
        <dbReference type="SAM" id="MobiDB-lite"/>
    </source>
</evidence>
<feature type="domain" description="Arrestin C-terminal-like" evidence="3">
    <location>
        <begin position="320"/>
        <end position="482"/>
    </location>
</feature>
<dbReference type="InterPro" id="IPR014752">
    <property type="entry name" value="Arrestin-like_C"/>
</dbReference>
<feature type="region of interest" description="Disordered" evidence="2">
    <location>
        <begin position="194"/>
        <end position="291"/>
    </location>
</feature>
<dbReference type="OrthoDB" id="7785529at2759"/>
<dbReference type="InterPro" id="IPR011022">
    <property type="entry name" value="Arrestin_C-like"/>
</dbReference>
<protein>
    <recommendedName>
        <fullName evidence="3">Arrestin C-terminal-like domain-containing protein</fullName>
    </recommendedName>
</protein>
<name>A0A8H7TA43_9HELO</name>
<keyword evidence="5" id="KW-1185">Reference proteome</keyword>
<dbReference type="InterPro" id="IPR014756">
    <property type="entry name" value="Ig_E-set"/>
</dbReference>
<feature type="compositionally biased region" description="Basic and acidic residues" evidence="2">
    <location>
        <begin position="745"/>
        <end position="757"/>
    </location>
</feature>
<sequence>MCANVTPTTSVSPLPSNGRSFLSRLTAPLKSRTRNLTEFHIRPDEPHRKYSPGDLVRGAVVLTVVKPIRLTHLTVCLHGFVRVFKSPNGANDPLPDLGLTASSNPRKSQYFGNGHASLFQDEVTLCGEGRLDIGVYEFNFELEFPRKGLPSSVDFERGTISYLITATITRPTSITATSSCDQKLSLVETVDIGPMVPPKPQKISLEPISRRVRRRKTIKNKENGSPENTETGTGSGSEAARAATSPLPDDSASQCGSVDHQVTSPRSPVPSDVQSTGSAGNSAESTVSSSTGLSFRLGAVPSSAKSTKDSPRNSSKVSLSDQTITATIELLKSGVLPGDNLPLKISIKHTKALKSMHGIIITFYRQGRIDSAPPLSLFADIKGKEAERLKHEEYYPKSKTGLGGLSLSSAGSSSMFRKDLAQTFAPILVDPTTLTAVVNASVRVPEDVFPTISGVPGQMITFRYHVEVVVDLGGKLAGQQRHVPRLGAVALPSSFGASASARSGEVNPNMLAAWGGSIVDTANIRREKSVVECRFEVVVGTKDTARKRARGNSSVRRQISDWSEEMSVLPAPTHEPIYEESVATNDEQYNHQQYRVPYPYYDRPPDHPHPDHQHPEYYATEEYDYQDHYQPPNHAQIHVPPPEVQAEEGLSEKERLRRAEERLLPSQPPIDENAPSSSRTVVPPIAPSVPPDDAEEDLYGPDDATPQEAPRVFLPPPISTPLEIPAGPSAPALEDLGPVAGQQPTEDKQELERRRLMGEASAPSEFLADEDDNAGEGSSRPQHEPSAPPLLEDDEYGPQYAHHNLPESSTHRETLPKYER</sequence>
<dbReference type="AlphaFoldDB" id="A0A8H7TA43"/>
<evidence type="ECO:0000256" key="1">
    <source>
        <dbReference type="ARBA" id="ARBA00037950"/>
    </source>
</evidence>
<feature type="compositionally biased region" description="Basic and acidic residues" evidence="2">
    <location>
        <begin position="809"/>
        <end position="820"/>
    </location>
</feature>
<dbReference type="GO" id="GO:0005886">
    <property type="term" value="C:plasma membrane"/>
    <property type="evidence" value="ECO:0007669"/>
    <property type="project" value="TreeGrafter"/>
</dbReference>
<evidence type="ECO:0000259" key="3">
    <source>
        <dbReference type="SMART" id="SM01017"/>
    </source>
</evidence>
<dbReference type="GO" id="GO:0005829">
    <property type="term" value="C:cytosol"/>
    <property type="evidence" value="ECO:0007669"/>
    <property type="project" value="TreeGrafter"/>
</dbReference>
<dbReference type="Proteomes" id="UP000664132">
    <property type="component" value="Unassembled WGS sequence"/>
</dbReference>
<dbReference type="GO" id="GO:0070086">
    <property type="term" value="P:ubiquitin-dependent endocytosis"/>
    <property type="evidence" value="ECO:0007669"/>
    <property type="project" value="TreeGrafter"/>
</dbReference>
<dbReference type="PANTHER" id="PTHR11188">
    <property type="entry name" value="ARRESTIN DOMAIN CONTAINING PROTEIN"/>
    <property type="match status" value="1"/>
</dbReference>
<feature type="compositionally biased region" description="Polar residues" evidence="2">
    <location>
        <begin position="251"/>
        <end position="291"/>
    </location>
</feature>
<evidence type="ECO:0000313" key="4">
    <source>
        <dbReference type="EMBL" id="KAG4415008.1"/>
    </source>
</evidence>
<proteinExistence type="inferred from homology"/>
<accession>A0A8H7TA43</accession>
<evidence type="ECO:0000313" key="5">
    <source>
        <dbReference type="Proteomes" id="UP000664132"/>
    </source>
</evidence>
<dbReference type="EMBL" id="JAFJYH010000240">
    <property type="protein sequence ID" value="KAG4415008.1"/>
    <property type="molecule type" value="Genomic_DNA"/>
</dbReference>
<feature type="region of interest" description="Disordered" evidence="2">
    <location>
        <begin position="661"/>
        <end position="820"/>
    </location>
</feature>
<comment type="similarity">
    <text evidence="1">Belongs to the arrestin family. PalF/RIM8 subfamily.</text>
</comment>
<dbReference type="InterPro" id="IPR011021">
    <property type="entry name" value="Arrestin-like_N"/>
</dbReference>
<dbReference type="Gene3D" id="2.60.40.640">
    <property type="match status" value="1"/>
</dbReference>
<dbReference type="Pfam" id="PF00339">
    <property type="entry name" value="Arrestin_N"/>
    <property type="match status" value="1"/>
</dbReference>
<dbReference type="SMART" id="SM01017">
    <property type="entry name" value="Arrestin_C"/>
    <property type="match status" value="1"/>
</dbReference>
<reference evidence="4" key="1">
    <citation type="submission" date="2021-02" db="EMBL/GenBank/DDBJ databases">
        <title>Genome sequence Cadophora malorum strain M34.</title>
        <authorList>
            <person name="Stefanovic E."/>
            <person name="Vu D."/>
            <person name="Scully C."/>
            <person name="Dijksterhuis J."/>
            <person name="Roader J."/>
            <person name="Houbraken J."/>
        </authorList>
    </citation>
    <scope>NUCLEOTIDE SEQUENCE</scope>
    <source>
        <strain evidence="4">M34</strain>
    </source>
</reference>
<dbReference type="GO" id="GO:0031625">
    <property type="term" value="F:ubiquitin protein ligase binding"/>
    <property type="evidence" value="ECO:0007669"/>
    <property type="project" value="TreeGrafter"/>
</dbReference>
<dbReference type="InterPro" id="IPR050357">
    <property type="entry name" value="Arrestin_domain-protein"/>
</dbReference>
<comment type="caution">
    <text evidence="4">The sequence shown here is derived from an EMBL/GenBank/DDBJ whole genome shotgun (WGS) entry which is preliminary data.</text>
</comment>
<dbReference type="PANTHER" id="PTHR11188:SF161">
    <property type="entry name" value="PH-RESPONSE REGULATOR PROTEIN PALF_RIM8"/>
    <property type="match status" value="1"/>
</dbReference>
<organism evidence="4 5">
    <name type="scientific">Cadophora malorum</name>
    <dbReference type="NCBI Taxonomy" id="108018"/>
    <lineage>
        <taxon>Eukaryota</taxon>
        <taxon>Fungi</taxon>
        <taxon>Dikarya</taxon>
        <taxon>Ascomycota</taxon>
        <taxon>Pezizomycotina</taxon>
        <taxon>Leotiomycetes</taxon>
        <taxon>Helotiales</taxon>
        <taxon>Ploettnerulaceae</taxon>
        <taxon>Cadophora</taxon>
    </lineage>
</organism>
<dbReference type="GO" id="GO:0030674">
    <property type="term" value="F:protein-macromolecule adaptor activity"/>
    <property type="evidence" value="ECO:0007669"/>
    <property type="project" value="TreeGrafter"/>
</dbReference>
<gene>
    <name evidence="4" type="ORF">IFR04_011882</name>
</gene>